<dbReference type="EC" id="2.7.6.3" evidence="9"/>
<evidence type="ECO:0000256" key="1">
    <source>
        <dbReference type="ARBA" id="ARBA00000198"/>
    </source>
</evidence>
<dbReference type="InterPro" id="IPR000550">
    <property type="entry name" value="Hppk"/>
</dbReference>
<evidence type="ECO:0000256" key="8">
    <source>
        <dbReference type="ARBA" id="ARBA00022909"/>
    </source>
</evidence>
<keyword evidence="8 9" id="KW-0289">Folate biosynthesis</keyword>
<dbReference type="InterPro" id="IPR006156">
    <property type="entry name" value="Dihydroneopterin_aldolase"/>
</dbReference>
<dbReference type="Gene3D" id="3.30.1130.10">
    <property type="match status" value="1"/>
</dbReference>
<evidence type="ECO:0000256" key="3">
    <source>
        <dbReference type="ARBA" id="ARBA00009640"/>
    </source>
</evidence>
<accession>A0ABS1T660</accession>
<dbReference type="CDD" id="cd00534">
    <property type="entry name" value="DHNA_DHNTPE"/>
    <property type="match status" value="1"/>
</dbReference>
<dbReference type="InterPro" id="IPR035907">
    <property type="entry name" value="Hppk_sf"/>
</dbReference>
<dbReference type="PROSITE" id="PS00794">
    <property type="entry name" value="HPPK"/>
    <property type="match status" value="1"/>
</dbReference>
<dbReference type="PANTHER" id="PTHR43071:SF1">
    <property type="entry name" value="2-AMINO-4-HYDROXY-6-HYDROXYMETHYLDIHYDROPTERIDINE PYROPHOSPHOKINASE"/>
    <property type="match status" value="1"/>
</dbReference>
<evidence type="ECO:0000256" key="2">
    <source>
        <dbReference type="ARBA" id="ARBA00005051"/>
    </source>
</evidence>
<evidence type="ECO:0000256" key="5">
    <source>
        <dbReference type="ARBA" id="ARBA00022741"/>
    </source>
</evidence>
<keyword evidence="6" id="KW-0418">Kinase</keyword>
<keyword evidence="7" id="KW-0067">ATP-binding</keyword>
<comment type="similarity">
    <text evidence="3">In the N-terminal section; belongs to the DHNA family.</text>
</comment>
<protein>
    <recommendedName>
        <fullName evidence="9">Bifunctional folate synthesis protein</fullName>
    </recommendedName>
    <domain>
        <recommendedName>
            <fullName evidence="9">Dihydroneopterin aldolase</fullName>
            <shortName evidence="9">DHNA</shortName>
            <ecNumber evidence="9">4.1.2.25</ecNumber>
        </recommendedName>
        <alternativeName>
            <fullName evidence="9">7,8-dihydroneopterin aldolase</fullName>
        </alternativeName>
    </domain>
    <domain>
        <recommendedName>
            <fullName evidence="9">2-amino-4-hydroxy-6-hydroxymethyldihydropteridine pyrophosphokinase</fullName>
            <ecNumber evidence="9">2.7.6.3</ecNumber>
        </recommendedName>
        <alternativeName>
            <fullName evidence="9">6-hydroxymethyl-7,8-dihydropterin pyrophosphokinase</fullName>
            <shortName evidence="9">PPPK</shortName>
        </alternativeName>
        <alternativeName>
            <fullName evidence="9">7,8-dihydro-6-hydroxymethylpterin pyrophosphokinase</fullName>
            <shortName evidence="9">HPPK</shortName>
        </alternativeName>
    </domain>
</protein>
<dbReference type="PANTHER" id="PTHR43071">
    <property type="entry name" value="2-AMINO-4-HYDROXY-6-HYDROXYMETHYLDIHYDROPTERIDINE PYROPHOSPHOKINASE"/>
    <property type="match status" value="1"/>
</dbReference>
<proteinExistence type="inferred from homology"/>
<evidence type="ECO:0000256" key="4">
    <source>
        <dbReference type="ARBA" id="ARBA00022679"/>
    </source>
</evidence>
<dbReference type="GO" id="GO:0003848">
    <property type="term" value="F:2-amino-4-hydroxy-6-hydroxymethyldihydropteridine diphosphokinase activity"/>
    <property type="evidence" value="ECO:0007669"/>
    <property type="project" value="UniProtKB-EC"/>
</dbReference>
<feature type="domain" description="7,8-dihydro-6-hydroxymethylpterin-pyrophosphokinase" evidence="10">
    <location>
        <begin position="206"/>
        <end position="217"/>
    </location>
</feature>
<evidence type="ECO:0000313" key="11">
    <source>
        <dbReference type="EMBL" id="MBL4934824.1"/>
    </source>
</evidence>
<organism evidence="11 12">
    <name type="scientific">Clostridium rhizosphaerae</name>
    <dbReference type="NCBI Taxonomy" id="2803861"/>
    <lineage>
        <taxon>Bacteria</taxon>
        <taxon>Bacillati</taxon>
        <taxon>Bacillota</taxon>
        <taxon>Clostridia</taxon>
        <taxon>Eubacteriales</taxon>
        <taxon>Clostridiaceae</taxon>
        <taxon>Clostridium</taxon>
    </lineage>
</organism>
<evidence type="ECO:0000256" key="9">
    <source>
        <dbReference type="RuleBase" id="RU362079"/>
    </source>
</evidence>
<keyword evidence="12" id="KW-1185">Reference proteome</keyword>
<gene>
    <name evidence="11" type="primary">folK</name>
    <name evidence="11" type="ORF">JK636_03525</name>
</gene>
<dbReference type="InterPro" id="IPR043133">
    <property type="entry name" value="GTP-CH-I_C/QueF"/>
</dbReference>
<comment type="function">
    <text evidence="9">Catalyzes the conversion of 7,8-dihydroneopterin to 6-hydroxymethyl-7,8-dihydropterin.</text>
</comment>
<comment type="catalytic activity">
    <reaction evidence="9">
        <text>7,8-dihydroneopterin = 6-hydroxymethyl-7,8-dihydropterin + glycolaldehyde</text>
        <dbReference type="Rhea" id="RHEA:10540"/>
        <dbReference type="ChEBI" id="CHEBI:17001"/>
        <dbReference type="ChEBI" id="CHEBI:17071"/>
        <dbReference type="ChEBI" id="CHEBI:44841"/>
        <dbReference type="EC" id="4.1.2.25"/>
    </reaction>
</comment>
<dbReference type="RefSeq" id="WP_202747468.1">
    <property type="nucleotide sequence ID" value="NZ_JAESWC010000002.1"/>
</dbReference>
<dbReference type="EC" id="4.1.2.25" evidence="9"/>
<dbReference type="NCBIfam" id="TIGR00525">
    <property type="entry name" value="folB"/>
    <property type="match status" value="1"/>
</dbReference>
<keyword evidence="4 11" id="KW-0808">Transferase</keyword>
<evidence type="ECO:0000313" key="12">
    <source>
        <dbReference type="Proteomes" id="UP000632377"/>
    </source>
</evidence>
<comment type="catalytic activity">
    <reaction evidence="1">
        <text>6-hydroxymethyl-7,8-dihydropterin + ATP = (7,8-dihydropterin-6-yl)methyl diphosphate + AMP + H(+)</text>
        <dbReference type="Rhea" id="RHEA:11412"/>
        <dbReference type="ChEBI" id="CHEBI:15378"/>
        <dbReference type="ChEBI" id="CHEBI:30616"/>
        <dbReference type="ChEBI" id="CHEBI:44841"/>
        <dbReference type="ChEBI" id="CHEBI:72950"/>
        <dbReference type="ChEBI" id="CHEBI:456215"/>
        <dbReference type="EC" id="2.7.6.3"/>
    </reaction>
</comment>
<dbReference type="NCBIfam" id="TIGR01498">
    <property type="entry name" value="folK"/>
    <property type="match status" value="1"/>
</dbReference>
<comment type="pathway">
    <text evidence="9">Cofactor biosynthesis; tetrahydrofolate biosynthesis; 2-amino-4-hydroxy-6-hydroxymethyl-7,8-dihydropteridine diphosphate from 7,8-dihydroneopterin triphosphate: step 3/4.</text>
</comment>
<comment type="similarity">
    <text evidence="9">Belongs to the DHNA family.</text>
</comment>
<dbReference type="SMART" id="SM00905">
    <property type="entry name" value="FolB"/>
    <property type="match status" value="1"/>
</dbReference>
<dbReference type="Pfam" id="PF02152">
    <property type="entry name" value="FolB"/>
    <property type="match status" value="1"/>
</dbReference>
<dbReference type="Gene3D" id="3.30.70.560">
    <property type="entry name" value="7,8-Dihydro-6-hydroxymethylpterin-pyrophosphokinase HPPK"/>
    <property type="match status" value="1"/>
</dbReference>
<evidence type="ECO:0000259" key="10">
    <source>
        <dbReference type="PROSITE" id="PS00794"/>
    </source>
</evidence>
<comment type="pathway">
    <text evidence="2">Cofactor biosynthesis; tetrahydrofolate biosynthesis; 2-amino-4-hydroxy-6-hydroxymethyl-7,8-dihydropteridine diphosphate from 7,8-dihydroneopterin triphosphate: step 4/4.</text>
</comment>
<dbReference type="SUPFAM" id="SSF55083">
    <property type="entry name" value="6-hydroxymethyl-7,8-dihydropterin pyrophosphokinase, HPPK"/>
    <property type="match status" value="1"/>
</dbReference>
<dbReference type="NCBIfam" id="TIGR00526">
    <property type="entry name" value="folB_dom"/>
    <property type="match status" value="1"/>
</dbReference>
<evidence type="ECO:0000256" key="7">
    <source>
        <dbReference type="ARBA" id="ARBA00022840"/>
    </source>
</evidence>
<dbReference type="SUPFAM" id="SSF55620">
    <property type="entry name" value="Tetrahydrobiopterin biosynthesis enzymes-like"/>
    <property type="match status" value="1"/>
</dbReference>
<dbReference type="Pfam" id="PF01288">
    <property type="entry name" value="HPPK"/>
    <property type="match status" value="1"/>
</dbReference>
<dbReference type="EMBL" id="JAESWC010000002">
    <property type="protein sequence ID" value="MBL4934824.1"/>
    <property type="molecule type" value="Genomic_DNA"/>
</dbReference>
<reference evidence="11 12" key="1">
    <citation type="submission" date="2021-01" db="EMBL/GenBank/DDBJ databases">
        <title>Genome public.</title>
        <authorList>
            <person name="Liu C."/>
            <person name="Sun Q."/>
        </authorList>
    </citation>
    <scope>NUCLEOTIDE SEQUENCE [LARGE SCALE GENOMIC DNA]</scope>
    <source>
        <strain evidence="11 12">YIM B02515</strain>
    </source>
</reference>
<evidence type="ECO:0000256" key="6">
    <source>
        <dbReference type="ARBA" id="ARBA00022777"/>
    </source>
</evidence>
<comment type="caution">
    <text evidence="11">The sequence shown here is derived from an EMBL/GenBank/DDBJ whole genome shotgun (WGS) entry which is preliminary data.</text>
</comment>
<keyword evidence="5" id="KW-0547">Nucleotide-binding</keyword>
<keyword evidence="9" id="KW-0456">Lyase</keyword>
<dbReference type="CDD" id="cd00483">
    <property type="entry name" value="HPPK"/>
    <property type="match status" value="1"/>
</dbReference>
<name>A0ABS1T660_9CLOT</name>
<sequence>MDKINIEDLEVYAYHGVNPEEKAMGQKFLISLELSLDLEDAGNSDDLDKTVNYGELCLAAEEEFKKEKYDLIESAAEKLAQFILNKYELVKSIKVCIKKPWAPIGRPLRYASVEVERGWHTAYIALGSNLGDKNSYLKDAIDKIDKLPGTIVKKVSGMYETKPVGYLEQDNFLNCVIEIKTLYSPKKLLEQLMIIEQILKRERIIKWGPRTIDLDIIFYDDMVISSEELIVPHPRMHERLFVLKPLNDIAPYLMHPLLNKRIMNIFEELSRVSEL</sequence>
<dbReference type="InterPro" id="IPR006157">
    <property type="entry name" value="FolB_dom"/>
</dbReference>
<dbReference type="Proteomes" id="UP000632377">
    <property type="component" value="Unassembled WGS sequence"/>
</dbReference>